<protein>
    <submittedName>
        <fullName evidence="3">Uncharacterized protein</fullName>
    </submittedName>
</protein>
<feature type="transmembrane region" description="Helical" evidence="2">
    <location>
        <begin position="111"/>
        <end position="133"/>
    </location>
</feature>
<reference evidence="3" key="2">
    <citation type="submission" date="2023-06" db="EMBL/GenBank/DDBJ databases">
        <authorList>
            <consortium name="Lawrence Berkeley National Laboratory"/>
            <person name="Mondo S.J."/>
            <person name="Hensen N."/>
            <person name="Bonometti L."/>
            <person name="Westerberg I."/>
            <person name="Brannstrom I.O."/>
            <person name="Guillou S."/>
            <person name="Cros-Aarteil S."/>
            <person name="Calhoun S."/>
            <person name="Haridas S."/>
            <person name="Kuo A."/>
            <person name="Pangilinan J."/>
            <person name="Riley R."/>
            <person name="Labutti K."/>
            <person name="Andreopoulos B."/>
            <person name="Lipzen A."/>
            <person name="Chen C."/>
            <person name="Yanf M."/>
            <person name="Daum C."/>
            <person name="Ng V."/>
            <person name="Clum A."/>
            <person name="Steindorff A."/>
            <person name="Ohm R."/>
            <person name="Martin F."/>
            <person name="Silar P."/>
            <person name="Natvig D."/>
            <person name="Lalanne C."/>
            <person name="Gautier V."/>
            <person name="Ament-Velasquez S.L."/>
            <person name="Kruys A."/>
            <person name="Hutchinson M.I."/>
            <person name="Powell A.J."/>
            <person name="Barry K."/>
            <person name="Miller A.N."/>
            <person name="Grigoriev I.V."/>
            <person name="Debuchy R."/>
            <person name="Gladieux P."/>
            <person name="Thoren M.H."/>
            <person name="Johannesson H."/>
        </authorList>
    </citation>
    <scope>NUCLEOTIDE SEQUENCE</scope>
    <source>
        <strain evidence="3">CBS 333.67</strain>
    </source>
</reference>
<evidence type="ECO:0000313" key="3">
    <source>
        <dbReference type="EMBL" id="KAK3306293.1"/>
    </source>
</evidence>
<feature type="transmembrane region" description="Helical" evidence="2">
    <location>
        <begin position="153"/>
        <end position="177"/>
    </location>
</feature>
<sequence length="290" mass="31834">MRLVEFPRAEEGSHLFRILLNLALDRNAAWDTSGTEGEPVFYGTLGPESQSSAPSIAAFQRGVGIDGPLRVVLNFVPGALFVVLPVYLCCDRPETYGWPWQRSEWWLRPGWTSRLVIAVHCWCCLLLIALAAVGWNLGELAAYVAIFVVLGDFIRIIYIGLSIWMGCAALALFVWTWTLRRSPVAICLFLLASWMGVCWGWASSGLPIFLSQVVPVTGVSFGELDQVATAVAGVITFVITLSDSTGLQRHKRRLKGWWRATMGRGSGGTAEDLPLHSVTDGGQPARVRTL</sequence>
<evidence type="ECO:0000313" key="4">
    <source>
        <dbReference type="Proteomes" id="UP001273166"/>
    </source>
</evidence>
<keyword evidence="2" id="KW-1133">Transmembrane helix</keyword>
<reference evidence="3" key="1">
    <citation type="journal article" date="2023" name="Mol. Phylogenet. Evol.">
        <title>Genome-scale phylogeny and comparative genomics of the fungal order Sordariales.</title>
        <authorList>
            <person name="Hensen N."/>
            <person name="Bonometti L."/>
            <person name="Westerberg I."/>
            <person name="Brannstrom I.O."/>
            <person name="Guillou S."/>
            <person name="Cros-Aarteil S."/>
            <person name="Calhoun S."/>
            <person name="Haridas S."/>
            <person name="Kuo A."/>
            <person name="Mondo S."/>
            <person name="Pangilinan J."/>
            <person name="Riley R."/>
            <person name="LaButti K."/>
            <person name="Andreopoulos B."/>
            <person name="Lipzen A."/>
            <person name="Chen C."/>
            <person name="Yan M."/>
            <person name="Daum C."/>
            <person name="Ng V."/>
            <person name="Clum A."/>
            <person name="Steindorff A."/>
            <person name="Ohm R.A."/>
            <person name="Martin F."/>
            <person name="Silar P."/>
            <person name="Natvig D.O."/>
            <person name="Lalanne C."/>
            <person name="Gautier V."/>
            <person name="Ament-Velasquez S.L."/>
            <person name="Kruys A."/>
            <person name="Hutchinson M.I."/>
            <person name="Powell A.J."/>
            <person name="Barry K."/>
            <person name="Miller A.N."/>
            <person name="Grigoriev I.V."/>
            <person name="Debuchy R."/>
            <person name="Gladieux P."/>
            <person name="Hiltunen Thoren M."/>
            <person name="Johannesson H."/>
        </authorList>
    </citation>
    <scope>NUCLEOTIDE SEQUENCE</scope>
    <source>
        <strain evidence="3">CBS 333.67</strain>
    </source>
</reference>
<comment type="caution">
    <text evidence="3">The sequence shown here is derived from an EMBL/GenBank/DDBJ whole genome shotgun (WGS) entry which is preliminary data.</text>
</comment>
<dbReference type="Proteomes" id="UP001273166">
    <property type="component" value="Unassembled WGS sequence"/>
</dbReference>
<proteinExistence type="predicted"/>
<name>A0AAJ0GUC9_9PEZI</name>
<accession>A0AAJ0GUC9</accession>
<dbReference type="AlphaFoldDB" id="A0AAJ0GUC9"/>
<evidence type="ECO:0000256" key="2">
    <source>
        <dbReference type="SAM" id="Phobius"/>
    </source>
</evidence>
<keyword evidence="2" id="KW-0812">Transmembrane</keyword>
<feature type="region of interest" description="Disordered" evidence="1">
    <location>
        <begin position="268"/>
        <end position="290"/>
    </location>
</feature>
<keyword evidence="2" id="KW-0472">Membrane</keyword>
<evidence type="ECO:0000256" key="1">
    <source>
        <dbReference type="SAM" id="MobiDB-lite"/>
    </source>
</evidence>
<dbReference type="RefSeq" id="XP_062722073.1">
    <property type="nucleotide sequence ID" value="XM_062868930.1"/>
</dbReference>
<dbReference type="GeneID" id="87887759"/>
<feature type="transmembrane region" description="Helical" evidence="2">
    <location>
        <begin position="227"/>
        <end position="247"/>
    </location>
</feature>
<feature type="transmembrane region" description="Helical" evidence="2">
    <location>
        <begin position="184"/>
        <end position="202"/>
    </location>
</feature>
<organism evidence="3 4">
    <name type="scientific">Chaetomium strumarium</name>
    <dbReference type="NCBI Taxonomy" id="1170767"/>
    <lineage>
        <taxon>Eukaryota</taxon>
        <taxon>Fungi</taxon>
        <taxon>Dikarya</taxon>
        <taxon>Ascomycota</taxon>
        <taxon>Pezizomycotina</taxon>
        <taxon>Sordariomycetes</taxon>
        <taxon>Sordariomycetidae</taxon>
        <taxon>Sordariales</taxon>
        <taxon>Chaetomiaceae</taxon>
        <taxon>Chaetomium</taxon>
    </lineage>
</organism>
<gene>
    <name evidence="3" type="ORF">B0T15DRAFT_526881</name>
</gene>
<dbReference type="EMBL" id="JAUDZG010000003">
    <property type="protein sequence ID" value="KAK3306293.1"/>
    <property type="molecule type" value="Genomic_DNA"/>
</dbReference>
<keyword evidence="4" id="KW-1185">Reference proteome</keyword>